<keyword evidence="4 7" id="KW-0808">Transferase</keyword>
<proteinExistence type="inferred from homology"/>
<dbReference type="GO" id="GO:0052908">
    <property type="term" value="F:16S rRNA (adenine(1518)-N(6)/adenine(1519)-N(6))-dimethyltransferase activity"/>
    <property type="evidence" value="ECO:0007669"/>
    <property type="project" value="UniProtKB-EC"/>
</dbReference>
<keyword evidence="2 7" id="KW-0698">rRNA processing</keyword>
<dbReference type="EMBL" id="CABFVA020000065">
    <property type="protein sequence ID" value="VVM06400.1"/>
    <property type="molecule type" value="Genomic_DNA"/>
</dbReference>
<dbReference type="PROSITE" id="PS01131">
    <property type="entry name" value="RRNA_A_DIMETH"/>
    <property type="match status" value="1"/>
</dbReference>
<dbReference type="NCBIfam" id="TIGR00755">
    <property type="entry name" value="ksgA"/>
    <property type="match status" value="1"/>
</dbReference>
<comment type="function">
    <text evidence="7">Specifically dimethylates two adjacent adenosines (A1518 and A1519) in the loop of a conserved hairpin near the 3'-end of 16S rRNA in the 30S particle. May play a critical role in biogenesis of 30S subunits.</text>
</comment>
<dbReference type="InterPro" id="IPR029063">
    <property type="entry name" value="SAM-dependent_MTases_sf"/>
</dbReference>
<dbReference type="EC" id="2.1.1.182" evidence="7"/>
<evidence type="ECO:0000256" key="2">
    <source>
        <dbReference type="ARBA" id="ARBA00022552"/>
    </source>
</evidence>
<dbReference type="PROSITE" id="PS51689">
    <property type="entry name" value="SAM_RNA_A_N6_MT"/>
    <property type="match status" value="1"/>
</dbReference>
<dbReference type="GO" id="GO:0003723">
    <property type="term" value="F:RNA binding"/>
    <property type="evidence" value="ECO:0007669"/>
    <property type="project" value="UniProtKB-UniRule"/>
</dbReference>
<evidence type="ECO:0000256" key="4">
    <source>
        <dbReference type="ARBA" id="ARBA00022679"/>
    </source>
</evidence>
<evidence type="ECO:0000313" key="11">
    <source>
        <dbReference type="Proteomes" id="UP000334923"/>
    </source>
</evidence>
<dbReference type="Gene3D" id="1.10.8.100">
    <property type="entry name" value="Ribosomal RNA adenine dimethylase-like, domain 2"/>
    <property type="match status" value="1"/>
</dbReference>
<evidence type="ECO:0000313" key="10">
    <source>
        <dbReference type="EMBL" id="VVM06400.1"/>
    </source>
</evidence>
<dbReference type="Pfam" id="PF00398">
    <property type="entry name" value="RrnaAD"/>
    <property type="match status" value="1"/>
</dbReference>
<dbReference type="PANTHER" id="PTHR11727">
    <property type="entry name" value="DIMETHYLADENOSINE TRANSFERASE"/>
    <property type="match status" value="1"/>
</dbReference>
<dbReference type="InterPro" id="IPR011530">
    <property type="entry name" value="rRNA_adenine_dimethylase"/>
</dbReference>
<dbReference type="Gene3D" id="3.40.50.150">
    <property type="entry name" value="Vaccinia Virus protein VP39"/>
    <property type="match status" value="1"/>
</dbReference>
<organism evidence="10 11">
    <name type="scientific">Methylacidimicrobium tartarophylax</name>
    <dbReference type="NCBI Taxonomy" id="1041768"/>
    <lineage>
        <taxon>Bacteria</taxon>
        <taxon>Pseudomonadati</taxon>
        <taxon>Verrucomicrobiota</taxon>
        <taxon>Methylacidimicrobium</taxon>
    </lineage>
</organism>
<evidence type="ECO:0000256" key="8">
    <source>
        <dbReference type="PROSITE-ProRule" id="PRU01026"/>
    </source>
</evidence>
<comment type="catalytic activity">
    <reaction evidence="7">
        <text>adenosine(1518)/adenosine(1519) in 16S rRNA + 4 S-adenosyl-L-methionine = N(6)-dimethyladenosine(1518)/N(6)-dimethyladenosine(1519) in 16S rRNA + 4 S-adenosyl-L-homocysteine + 4 H(+)</text>
        <dbReference type="Rhea" id="RHEA:19609"/>
        <dbReference type="Rhea" id="RHEA-COMP:10232"/>
        <dbReference type="Rhea" id="RHEA-COMP:10233"/>
        <dbReference type="ChEBI" id="CHEBI:15378"/>
        <dbReference type="ChEBI" id="CHEBI:57856"/>
        <dbReference type="ChEBI" id="CHEBI:59789"/>
        <dbReference type="ChEBI" id="CHEBI:74411"/>
        <dbReference type="ChEBI" id="CHEBI:74493"/>
        <dbReference type="EC" id="2.1.1.182"/>
    </reaction>
</comment>
<accession>A0A5E6MBV5</accession>
<dbReference type="RefSeq" id="WP_142660040.1">
    <property type="nucleotide sequence ID" value="NZ_CABFVA020000065.1"/>
</dbReference>
<dbReference type="CDD" id="cd02440">
    <property type="entry name" value="AdoMet_MTases"/>
    <property type="match status" value="1"/>
</dbReference>
<keyword evidence="6 7" id="KW-0694">RNA-binding</keyword>
<evidence type="ECO:0000256" key="1">
    <source>
        <dbReference type="ARBA" id="ARBA00022490"/>
    </source>
</evidence>
<dbReference type="SMART" id="SM00650">
    <property type="entry name" value="rADc"/>
    <property type="match status" value="1"/>
</dbReference>
<dbReference type="SUPFAM" id="SSF53335">
    <property type="entry name" value="S-adenosyl-L-methionine-dependent methyltransferases"/>
    <property type="match status" value="1"/>
</dbReference>
<feature type="binding site" evidence="7 8">
    <location>
        <position position="24"/>
    </location>
    <ligand>
        <name>S-adenosyl-L-methionine</name>
        <dbReference type="ChEBI" id="CHEBI:59789"/>
    </ligand>
</feature>
<evidence type="ECO:0000256" key="5">
    <source>
        <dbReference type="ARBA" id="ARBA00022691"/>
    </source>
</evidence>
<dbReference type="GO" id="GO:0005829">
    <property type="term" value="C:cytosol"/>
    <property type="evidence" value="ECO:0007669"/>
    <property type="project" value="TreeGrafter"/>
</dbReference>
<evidence type="ECO:0000259" key="9">
    <source>
        <dbReference type="SMART" id="SM00650"/>
    </source>
</evidence>
<gene>
    <name evidence="7 10" type="primary">rsmA</name>
    <name evidence="7" type="synonym">ksgA</name>
    <name evidence="10" type="ORF">MAMT_01189</name>
</gene>
<dbReference type="InterPro" id="IPR020598">
    <property type="entry name" value="rRNA_Ade_methylase_Trfase_N"/>
</dbReference>
<feature type="binding site" evidence="7 8">
    <location>
        <position position="117"/>
    </location>
    <ligand>
        <name>S-adenosyl-L-methionine</name>
        <dbReference type="ChEBI" id="CHEBI:59789"/>
    </ligand>
</feature>
<reference evidence="10 11" key="1">
    <citation type="submission" date="2019-09" db="EMBL/GenBank/DDBJ databases">
        <authorList>
            <person name="Cremers G."/>
        </authorList>
    </citation>
    <scope>NUCLEOTIDE SEQUENCE [LARGE SCALE GENOMIC DNA]</scope>
    <source>
        <strain evidence="10">4A</strain>
    </source>
</reference>
<keyword evidence="1 7" id="KW-0963">Cytoplasm</keyword>
<dbReference type="PANTHER" id="PTHR11727:SF7">
    <property type="entry name" value="DIMETHYLADENOSINE TRANSFERASE-RELATED"/>
    <property type="match status" value="1"/>
</dbReference>
<comment type="subcellular location">
    <subcellularLocation>
        <location evidence="7">Cytoplasm</location>
    </subcellularLocation>
</comment>
<feature type="binding site" evidence="7 8">
    <location>
        <position position="53"/>
    </location>
    <ligand>
        <name>S-adenosyl-L-methionine</name>
        <dbReference type="ChEBI" id="CHEBI:59789"/>
    </ligand>
</feature>
<feature type="binding site" evidence="7 8">
    <location>
        <position position="26"/>
    </location>
    <ligand>
        <name>S-adenosyl-L-methionine</name>
        <dbReference type="ChEBI" id="CHEBI:59789"/>
    </ligand>
</feature>
<feature type="domain" description="Ribosomal RNA adenine methylase transferase N-terminal" evidence="9">
    <location>
        <begin position="35"/>
        <end position="202"/>
    </location>
</feature>
<dbReference type="OrthoDB" id="9814755at2"/>
<dbReference type="AlphaFoldDB" id="A0A5E6MBV5"/>
<dbReference type="HAMAP" id="MF_00607">
    <property type="entry name" value="16SrRNA_methyltr_A"/>
    <property type="match status" value="1"/>
</dbReference>
<sequence length="258" mass="29498">MSIREIREILAREGLRPLRRLGQNFLHDRNMARWIVDSALGGLSFPWHIWEVGPGLGVLTQLLLGKGAEVRAIEIDRGLAGILRDRFRGEDRFHLFEGDVLRAEWPEPALDWVLVGNLPYSISGPFLASLFRRRASFRRIVVTLQLEVAERLVATPGHSSFGSLSVMGQTSFRIEIRKRLPPSVFYPMPKVDSAVVCLEPLETVLVSGEDREGFCAFVRRGFLHRRKCLGKKLGYEERRRPEELGVDEWVEIWQSLRG</sequence>
<dbReference type="InterPro" id="IPR001737">
    <property type="entry name" value="KsgA/Erm"/>
</dbReference>
<name>A0A5E6MBV5_9BACT</name>
<protein>
    <recommendedName>
        <fullName evidence="7">Ribosomal RNA small subunit methyltransferase A</fullName>
        <ecNumber evidence="7">2.1.1.182</ecNumber>
    </recommendedName>
    <alternativeName>
        <fullName evidence="7">16S rRNA (adenine(1518)-N(6)/adenine(1519)-N(6))-dimethyltransferase</fullName>
    </alternativeName>
    <alternativeName>
        <fullName evidence="7">16S rRNA dimethyladenosine transferase</fullName>
    </alternativeName>
    <alternativeName>
        <fullName evidence="7">16S rRNA dimethylase</fullName>
    </alternativeName>
    <alternativeName>
        <fullName evidence="7">S-adenosylmethionine-6-N', N'-adenosyl(rRNA) dimethyltransferase</fullName>
    </alternativeName>
</protein>
<comment type="similarity">
    <text evidence="7">Belongs to the class I-like SAM-binding methyltransferase superfamily. rRNA adenine N(6)-methyltransferase family. RsmA subfamily.</text>
</comment>
<dbReference type="InterPro" id="IPR023165">
    <property type="entry name" value="rRNA_Ade_diMease-like_C"/>
</dbReference>
<feature type="binding site" evidence="7 8">
    <location>
        <position position="74"/>
    </location>
    <ligand>
        <name>S-adenosyl-L-methionine</name>
        <dbReference type="ChEBI" id="CHEBI:59789"/>
    </ligand>
</feature>
<dbReference type="Proteomes" id="UP000334923">
    <property type="component" value="Unassembled WGS sequence"/>
</dbReference>
<dbReference type="InterPro" id="IPR020596">
    <property type="entry name" value="rRNA_Ade_Mease_Trfase_CS"/>
</dbReference>
<evidence type="ECO:0000256" key="7">
    <source>
        <dbReference type="HAMAP-Rule" id="MF_00607"/>
    </source>
</evidence>
<evidence type="ECO:0000256" key="6">
    <source>
        <dbReference type="ARBA" id="ARBA00022884"/>
    </source>
</evidence>
<keyword evidence="5 7" id="KW-0949">S-adenosyl-L-methionine</keyword>
<keyword evidence="3 7" id="KW-0489">Methyltransferase</keyword>
<feature type="binding site" evidence="7 8">
    <location>
        <position position="99"/>
    </location>
    <ligand>
        <name>S-adenosyl-L-methionine</name>
        <dbReference type="ChEBI" id="CHEBI:59789"/>
    </ligand>
</feature>
<keyword evidence="11" id="KW-1185">Reference proteome</keyword>
<evidence type="ECO:0000256" key="3">
    <source>
        <dbReference type="ARBA" id="ARBA00022603"/>
    </source>
</evidence>